<dbReference type="KEGG" id="lsf:I8J32_007340"/>
<dbReference type="Gene3D" id="3.40.50.150">
    <property type="entry name" value="Vaccinia Virus protein VP39"/>
    <property type="match status" value="1"/>
</dbReference>
<name>A0A974Y1R7_9GAMM</name>
<dbReference type="GO" id="GO:0008168">
    <property type="term" value="F:methyltransferase activity"/>
    <property type="evidence" value="ECO:0007669"/>
    <property type="project" value="UniProtKB-KW"/>
</dbReference>
<keyword evidence="2" id="KW-1185">Reference proteome</keyword>
<dbReference type="InterPro" id="IPR029063">
    <property type="entry name" value="SAM-dependent_MTases_sf"/>
</dbReference>
<dbReference type="Proteomes" id="UP000639274">
    <property type="component" value="Chromosome"/>
</dbReference>
<dbReference type="RefSeq" id="WP_200610214.1">
    <property type="nucleotide sequence ID" value="NZ_CP071518.1"/>
</dbReference>
<keyword evidence="1" id="KW-0808">Transferase</keyword>
<evidence type="ECO:0000313" key="2">
    <source>
        <dbReference type="Proteomes" id="UP000639274"/>
    </source>
</evidence>
<keyword evidence="1" id="KW-0489">Methyltransferase</keyword>
<sequence>MFGLLKRKLEPVTSPSLEGPVTVACNICGSVEFADVNGRKGVLCARCGSYERTRLMKLFIEALRLGPKTRVLHLAPERGLSVWLSQQFRDYVPADYDLPRYSHIPGIVKVDLCQRDYGLSGKFDLILHSHVIEHLPINYAVVLIRLHKMLARDGRHMFSVPIYGKSYEESLATLSAEEATRRFGQFDHVRRFSPVDIGSTIGSVFDIPEQYDLLEHFSEAQLRAASVPEDAWKTYTGNSVFCLKPGDLLV</sequence>
<proteinExistence type="predicted"/>
<reference evidence="1 2" key="1">
    <citation type="submission" date="2021-03" db="EMBL/GenBank/DDBJ databases">
        <title>Lysobacter sp. nov. isolated from soil of gangwondo yeongwol, south Korea.</title>
        <authorList>
            <person name="Kim K.R."/>
            <person name="Kim K.H."/>
            <person name="Jeon C.O."/>
        </authorList>
    </citation>
    <scope>NUCLEOTIDE SEQUENCE [LARGE SCALE GENOMIC DNA]</scope>
    <source>
        <strain evidence="1 2">R19</strain>
    </source>
</reference>
<dbReference type="AlphaFoldDB" id="A0A974Y1R7"/>
<dbReference type="GO" id="GO:0032259">
    <property type="term" value="P:methylation"/>
    <property type="evidence" value="ECO:0007669"/>
    <property type="project" value="UniProtKB-KW"/>
</dbReference>
<dbReference type="SUPFAM" id="SSF53335">
    <property type="entry name" value="S-adenosyl-L-methionine-dependent methyltransferases"/>
    <property type="match status" value="1"/>
</dbReference>
<evidence type="ECO:0000313" key="1">
    <source>
        <dbReference type="EMBL" id="QSX79648.1"/>
    </source>
</evidence>
<gene>
    <name evidence="1" type="ORF">I8J32_007340</name>
</gene>
<accession>A0A974Y1R7</accession>
<organism evidence="1 2">
    <name type="scientific">Agrilutibacter solisilvae</name>
    <dbReference type="NCBI Taxonomy" id="2763317"/>
    <lineage>
        <taxon>Bacteria</taxon>
        <taxon>Pseudomonadati</taxon>
        <taxon>Pseudomonadota</taxon>
        <taxon>Gammaproteobacteria</taxon>
        <taxon>Lysobacterales</taxon>
        <taxon>Lysobacteraceae</taxon>
        <taxon>Agrilutibacter</taxon>
    </lineage>
</organism>
<protein>
    <submittedName>
        <fullName evidence="1">Methyltransferase domain-containing protein</fullName>
    </submittedName>
</protein>
<dbReference type="EMBL" id="CP071518">
    <property type="protein sequence ID" value="QSX79648.1"/>
    <property type="molecule type" value="Genomic_DNA"/>
</dbReference>